<sequence>MNLATPVSPLQRGKLKPPTSSTVHHTEVSPPQTTTVCMSNFCNSLKHRRTELDNNRAPKIETSELRIKLLASANPLAATRPPLSNSRERDHCLGGDSHAARPSRTLPYSASSSVQNCVAGSGYPTSPVKLNLSGVKLLLVADSTADRDHILADLWISRITPTVIPAVFTKFDNAVRSWVTRVKASSEKDTFHHMHRRSTMAKFLCDRQ</sequence>
<reference evidence="2 3" key="1">
    <citation type="submission" date="2018-02" db="EMBL/GenBank/DDBJ databases">
        <title>The genomes of Aspergillus section Nigri reveals drivers in fungal speciation.</title>
        <authorList>
            <consortium name="DOE Joint Genome Institute"/>
            <person name="Vesth T.C."/>
            <person name="Nybo J."/>
            <person name="Theobald S."/>
            <person name="Brandl J."/>
            <person name="Frisvad J.C."/>
            <person name="Nielsen K.F."/>
            <person name="Lyhne E.K."/>
            <person name="Kogle M.E."/>
            <person name="Kuo A."/>
            <person name="Riley R."/>
            <person name="Clum A."/>
            <person name="Nolan M."/>
            <person name="Lipzen A."/>
            <person name="Salamov A."/>
            <person name="Henrissat B."/>
            <person name="Wiebenga A."/>
            <person name="De vries R.P."/>
            <person name="Grigoriev I.V."/>
            <person name="Mortensen U.H."/>
            <person name="Andersen M.R."/>
            <person name="Baker S.E."/>
        </authorList>
    </citation>
    <scope>NUCLEOTIDE SEQUENCE [LARGE SCALE GENOMIC DNA]</scope>
    <source>
        <strain evidence="2 3">CBS 101889</strain>
    </source>
</reference>
<protein>
    <submittedName>
        <fullName evidence="2">Uncharacterized protein</fullName>
    </submittedName>
</protein>
<proteinExistence type="predicted"/>
<dbReference type="Proteomes" id="UP000248961">
    <property type="component" value="Unassembled WGS sequence"/>
</dbReference>
<feature type="region of interest" description="Disordered" evidence="1">
    <location>
        <begin position="1"/>
        <end position="33"/>
    </location>
</feature>
<evidence type="ECO:0000256" key="1">
    <source>
        <dbReference type="SAM" id="MobiDB-lite"/>
    </source>
</evidence>
<organism evidence="2 3">
    <name type="scientific">Aspergillus homomorphus (strain CBS 101889)</name>
    <dbReference type="NCBI Taxonomy" id="1450537"/>
    <lineage>
        <taxon>Eukaryota</taxon>
        <taxon>Fungi</taxon>
        <taxon>Dikarya</taxon>
        <taxon>Ascomycota</taxon>
        <taxon>Pezizomycotina</taxon>
        <taxon>Eurotiomycetes</taxon>
        <taxon>Eurotiomycetidae</taxon>
        <taxon>Eurotiales</taxon>
        <taxon>Aspergillaceae</taxon>
        <taxon>Aspergillus</taxon>
        <taxon>Aspergillus subgen. Circumdati</taxon>
    </lineage>
</organism>
<evidence type="ECO:0000313" key="2">
    <source>
        <dbReference type="EMBL" id="RAL17661.1"/>
    </source>
</evidence>
<dbReference type="RefSeq" id="XP_025556815.1">
    <property type="nucleotide sequence ID" value="XM_025689943.1"/>
</dbReference>
<keyword evidence="3" id="KW-1185">Reference proteome</keyword>
<dbReference type="AlphaFoldDB" id="A0A395ICA0"/>
<feature type="compositionally biased region" description="Polar residues" evidence="1">
    <location>
        <begin position="18"/>
        <end position="33"/>
    </location>
</feature>
<feature type="region of interest" description="Disordered" evidence="1">
    <location>
        <begin position="78"/>
        <end position="100"/>
    </location>
</feature>
<accession>A0A395ICA0</accession>
<dbReference type="EMBL" id="KZ824267">
    <property type="protein sequence ID" value="RAL17661.1"/>
    <property type="molecule type" value="Genomic_DNA"/>
</dbReference>
<evidence type="ECO:0000313" key="3">
    <source>
        <dbReference type="Proteomes" id="UP000248961"/>
    </source>
</evidence>
<dbReference type="VEuPathDB" id="FungiDB:BO97DRAFT_11617"/>
<gene>
    <name evidence="2" type="ORF">BO97DRAFT_11617</name>
</gene>
<dbReference type="GeneID" id="37194232"/>
<name>A0A395ICA0_ASPHC</name>